<evidence type="ECO:0000259" key="2">
    <source>
        <dbReference type="SMART" id="SM00331"/>
    </source>
</evidence>
<dbReference type="SMART" id="SM00331">
    <property type="entry name" value="PP2C_SIG"/>
    <property type="match status" value="1"/>
</dbReference>
<dbReference type="AlphaFoldDB" id="A0A2M8M1P7"/>
<proteinExistence type="predicted"/>
<dbReference type="CDD" id="cd16936">
    <property type="entry name" value="HATPase_RsbW-like"/>
    <property type="match status" value="1"/>
</dbReference>
<evidence type="ECO:0000313" key="4">
    <source>
        <dbReference type="Proteomes" id="UP000230407"/>
    </source>
</evidence>
<dbReference type="InterPro" id="IPR036457">
    <property type="entry name" value="PPM-type-like_dom_sf"/>
</dbReference>
<comment type="caution">
    <text evidence="3">The sequence shown here is derived from an EMBL/GenBank/DDBJ whole genome shotgun (WGS) entry which is preliminary data.</text>
</comment>
<dbReference type="Pfam" id="PF13581">
    <property type="entry name" value="HATPase_c_2"/>
    <property type="match status" value="1"/>
</dbReference>
<reference evidence="3 4" key="1">
    <citation type="submission" date="2017-11" db="EMBL/GenBank/DDBJ databases">
        <title>Streptomyces carmine sp. nov., a novel actinomycete isolated from Sophora alopecuroides in Xinjiang, China.</title>
        <authorList>
            <person name="Wang Y."/>
            <person name="Luo X."/>
            <person name="Wan C."/>
            <person name="Zhang L."/>
        </authorList>
    </citation>
    <scope>NUCLEOTIDE SEQUENCE [LARGE SCALE GENOMIC DNA]</scope>
    <source>
        <strain evidence="3 4">TRM SA0054</strain>
    </source>
</reference>
<dbReference type="PANTHER" id="PTHR43156">
    <property type="entry name" value="STAGE II SPORULATION PROTEIN E-RELATED"/>
    <property type="match status" value="1"/>
</dbReference>
<dbReference type="Gene3D" id="3.30.565.10">
    <property type="entry name" value="Histidine kinase-like ATPase, C-terminal domain"/>
    <property type="match status" value="1"/>
</dbReference>
<dbReference type="FunFam" id="3.30.565.10:FF:000028">
    <property type="entry name" value="PAS sensor protein"/>
    <property type="match status" value="1"/>
</dbReference>
<evidence type="ECO:0000313" key="3">
    <source>
        <dbReference type="EMBL" id="PJE98125.1"/>
    </source>
</evidence>
<feature type="non-terminal residue" evidence="3">
    <location>
        <position position="1"/>
    </location>
</feature>
<dbReference type="InterPro" id="IPR001932">
    <property type="entry name" value="PPM-type_phosphatase-like_dom"/>
</dbReference>
<dbReference type="InterPro" id="IPR052016">
    <property type="entry name" value="Bact_Sigma-Reg"/>
</dbReference>
<dbReference type="SUPFAM" id="SSF55874">
    <property type="entry name" value="ATPase domain of HSP90 chaperone/DNA topoisomerase II/histidine kinase"/>
    <property type="match status" value="1"/>
</dbReference>
<keyword evidence="1" id="KW-0378">Hydrolase</keyword>
<keyword evidence="4" id="KW-1185">Reference proteome</keyword>
<dbReference type="Gene3D" id="3.60.40.10">
    <property type="entry name" value="PPM-type phosphatase domain"/>
    <property type="match status" value="1"/>
</dbReference>
<dbReference type="InterPro" id="IPR036890">
    <property type="entry name" value="HATPase_C_sf"/>
</dbReference>
<dbReference type="PANTHER" id="PTHR43156:SF2">
    <property type="entry name" value="STAGE II SPORULATION PROTEIN E"/>
    <property type="match status" value="1"/>
</dbReference>
<name>A0A2M8M1P7_9ACTN</name>
<dbReference type="Proteomes" id="UP000230407">
    <property type="component" value="Unassembled WGS sequence"/>
</dbReference>
<feature type="non-terminal residue" evidence="3">
    <location>
        <position position="391"/>
    </location>
</feature>
<dbReference type="EMBL" id="PGGW01000035">
    <property type="protein sequence ID" value="PJE98125.1"/>
    <property type="molecule type" value="Genomic_DNA"/>
</dbReference>
<organism evidence="3 4">
    <name type="scientific">Streptomyces carminius</name>
    <dbReference type="NCBI Taxonomy" id="2665496"/>
    <lineage>
        <taxon>Bacteria</taxon>
        <taxon>Bacillati</taxon>
        <taxon>Actinomycetota</taxon>
        <taxon>Actinomycetes</taxon>
        <taxon>Kitasatosporales</taxon>
        <taxon>Streptomycetaceae</taxon>
        <taxon>Streptomyces</taxon>
    </lineage>
</organism>
<feature type="domain" description="PPM-type phosphatase" evidence="2">
    <location>
        <begin position="38"/>
        <end position="265"/>
    </location>
</feature>
<protein>
    <recommendedName>
        <fullName evidence="2">PPM-type phosphatase domain-containing protein</fullName>
    </recommendedName>
</protein>
<evidence type="ECO:0000256" key="1">
    <source>
        <dbReference type="ARBA" id="ARBA00022801"/>
    </source>
</evidence>
<dbReference type="Pfam" id="PF07228">
    <property type="entry name" value="SpoIIE"/>
    <property type="match status" value="1"/>
</dbReference>
<dbReference type="GO" id="GO:0016791">
    <property type="term" value="F:phosphatase activity"/>
    <property type="evidence" value="ECO:0007669"/>
    <property type="project" value="TreeGrafter"/>
</dbReference>
<dbReference type="RefSeq" id="WP_158239585.1">
    <property type="nucleotide sequence ID" value="NZ_PGGW01000035.1"/>
</dbReference>
<sequence>SRAALSLENARRYTAELRTVESLQRSLLPPEGADLGAAESAGSYVPAGTAAGLGGCWYDVIPLSSARVAFVIGDVAGHGLAATATMGRLRTAVQTLADLDLSPEELLTHLDDLVVRLSATEPQPDRADGDGSGGVVGATCLYCVYDPVTGRCVMASAGHPPPVVAGAEGQTHCVDLKPGPALGVSGMPFEPVELHLAPGSVLAFYTNELVAHHQGAGQDQMRLLRTGMDTAMSDHGSPADIGRTLLDHVLTEPPADDVALLVARVRALPEGATAAWRFTADPTVVARARQLATDRLTGWGLEELTFTTELIVSELVTNAVRYAGSPVELRLIRDKTLICEVSDPSQTQPHLRRARLTDEGGRGLFLVAQLAHRWGSRYTASGKTIWTEQPL</sequence>
<accession>A0A2M8M1P7</accession>
<gene>
    <name evidence="3" type="ORF">CUT44_08885</name>
</gene>
<dbReference type="InterPro" id="IPR003594">
    <property type="entry name" value="HATPase_dom"/>
</dbReference>